<dbReference type="SUPFAM" id="SSF52172">
    <property type="entry name" value="CheY-like"/>
    <property type="match status" value="1"/>
</dbReference>
<dbReference type="InterPro" id="IPR001789">
    <property type="entry name" value="Sig_transdc_resp-reg_receiver"/>
</dbReference>
<evidence type="ECO:0000256" key="2">
    <source>
        <dbReference type="ARBA" id="ARBA00012438"/>
    </source>
</evidence>
<dbReference type="InterPro" id="IPR036641">
    <property type="entry name" value="HPT_dom_sf"/>
</dbReference>
<name>A0A085TZA1_9RHOB</name>
<gene>
    <name evidence="7" type="ORF">DW2_05445</name>
</gene>
<evidence type="ECO:0000256" key="4">
    <source>
        <dbReference type="PROSITE-ProRule" id="PRU00169"/>
    </source>
</evidence>
<dbReference type="InterPro" id="IPR036890">
    <property type="entry name" value="HATPase_C_sf"/>
</dbReference>
<keyword evidence="8" id="KW-1185">Reference proteome</keyword>
<protein>
    <recommendedName>
        <fullName evidence="2">histidine kinase</fullName>
        <ecNumber evidence="2">2.7.13.3</ecNumber>
    </recommendedName>
</protein>
<evidence type="ECO:0000256" key="3">
    <source>
        <dbReference type="ARBA" id="ARBA00022553"/>
    </source>
</evidence>
<dbReference type="CDD" id="cd17546">
    <property type="entry name" value="REC_hyHK_CKI1_RcsC-like"/>
    <property type="match status" value="1"/>
</dbReference>
<comment type="caution">
    <text evidence="7">The sequence shown here is derived from an EMBL/GenBank/DDBJ whole genome shotgun (WGS) entry which is preliminary data.</text>
</comment>
<dbReference type="SMART" id="SM00387">
    <property type="entry name" value="HATPase_c"/>
    <property type="match status" value="1"/>
</dbReference>
<evidence type="ECO:0000313" key="7">
    <source>
        <dbReference type="EMBL" id="KFE36048.1"/>
    </source>
</evidence>
<reference evidence="7 8" key="2">
    <citation type="journal article" date="2015" name="Antonie Van Leeuwenhoek">
        <title>Thioclava indica sp. nov., isolated from surface seawater of the Indian Ocean.</title>
        <authorList>
            <person name="Liu Y."/>
            <person name="Lai Q."/>
            <person name="Du J."/>
            <person name="Xu H."/>
            <person name="Jiang L."/>
            <person name="Shao Z."/>
        </authorList>
    </citation>
    <scope>NUCLEOTIDE SEQUENCE [LARGE SCALE GENOMIC DNA]</scope>
    <source>
        <strain evidence="7 8">13D2W-2</strain>
    </source>
</reference>
<dbReference type="Pfam" id="PF00072">
    <property type="entry name" value="Response_reg"/>
    <property type="match status" value="1"/>
</dbReference>
<proteinExistence type="predicted"/>
<dbReference type="STRING" id="1317124.DW2_05445"/>
<dbReference type="Proteomes" id="UP000028607">
    <property type="component" value="Unassembled WGS sequence"/>
</dbReference>
<reference evidence="8" key="1">
    <citation type="submission" date="2013-04" db="EMBL/GenBank/DDBJ databases">
        <title>Thioclava sp. 13D2W-2 Genome Sequencing.</title>
        <authorList>
            <person name="Lai Q."/>
            <person name="Li G."/>
            <person name="Shao Z."/>
        </authorList>
    </citation>
    <scope>NUCLEOTIDE SEQUENCE [LARGE SCALE GENOMIC DNA]</scope>
    <source>
        <strain evidence="8">13D2W-2</strain>
    </source>
</reference>
<dbReference type="Pfam" id="PF02518">
    <property type="entry name" value="HATPase_c"/>
    <property type="match status" value="1"/>
</dbReference>
<dbReference type="SUPFAM" id="SSF55874">
    <property type="entry name" value="ATPase domain of HSP90 chaperone/DNA topoisomerase II/histidine kinase"/>
    <property type="match status" value="1"/>
</dbReference>
<dbReference type="SUPFAM" id="SSF47226">
    <property type="entry name" value="Histidine-containing phosphotransfer domain, HPT domain"/>
    <property type="match status" value="1"/>
</dbReference>
<dbReference type="PROSITE" id="PS50110">
    <property type="entry name" value="RESPONSE_REGULATORY"/>
    <property type="match status" value="1"/>
</dbReference>
<dbReference type="InterPro" id="IPR005467">
    <property type="entry name" value="His_kinase_dom"/>
</dbReference>
<dbReference type="SMART" id="SM00448">
    <property type="entry name" value="REC"/>
    <property type="match status" value="1"/>
</dbReference>
<feature type="modified residue" description="4-aspartylphosphate" evidence="4">
    <location>
        <position position="292"/>
    </location>
</feature>
<dbReference type="AlphaFoldDB" id="A0A085TZA1"/>
<evidence type="ECO:0000259" key="6">
    <source>
        <dbReference type="PROSITE" id="PS50110"/>
    </source>
</evidence>
<dbReference type="Gene3D" id="3.40.50.2300">
    <property type="match status" value="1"/>
</dbReference>
<dbReference type="PROSITE" id="PS50109">
    <property type="entry name" value="HIS_KIN"/>
    <property type="match status" value="1"/>
</dbReference>
<sequence>MLQHDLRAGLDEIIGGVDRVLAFEVEPQKRAELERIRVSGEELARLLDLLNGGTEARVEDAADQKATLLDIRIFLRTLERRWTCAARDRDLAFEPLISPQVPPALLVDRGLLERIAGNLLRNAFAYSGKGTVRLHLEFELPHSLILRVTDEGPGFAAEVISEAARPGARGPVARRLRPEGQGLGLSICRTLCEAQGGWVSWANRPEGGSEIKARIPVGIPASQESAAAKHTRIEELPDLTGWRTLVADDSESTRALFTHLLGAMGADVLTFSDGAGALRRLLAEPVDLAVLDVEMPELDGLEVMRRLRGSGRVWSRLPIIACSGRSGPGDHREIRMAGADLILTKPLAAVIPILHAICDVTGHCPPPAPRPRPNAPGDRLLARLLGRTGSSLPEFLSEQIVNDLRTIAQSLRVALAQGDRLILRQQSHKLIAVAGAGGDDTLTRQARALDSAARHGTYEDINELGQIALVLLDRLIVRMTEDFLEKNDFNDEYFT</sequence>
<comment type="catalytic activity">
    <reaction evidence="1">
        <text>ATP + protein L-histidine = ADP + protein N-phospho-L-histidine.</text>
        <dbReference type="EC" id="2.7.13.3"/>
    </reaction>
</comment>
<keyword evidence="7" id="KW-0418">Kinase</keyword>
<dbReference type="PANTHER" id="PTHR43547">
    <property type="entry name" value="TWO-COMPONENT HISTIDINE KINASE"/>
    <property type="match status" value="1"/>
</dbReference>
<keyword evidence="3 4" id="KW-0597">Phosphoprotein</keyword>
<dbReference type="InterPro" id="IPR011006">
    <property type="entry name" value="CheY-like_superfamily"/>
</dbReference>
<feature type="domain" description="Histidine kinase" evidence="5">
    <location>
        <begin position="1"/>
        <end position="219"/>
    </location>
</feature>
<evidence type="ECO:0000256" key="1">
    <source>
        <dbReference type="ARBA" id="ARBA00000085"/>
    </source>
</evidence>
<accession>A0A085TZA1</accession>
<keyword evidence="7" id="KW-0808">Transferase</keyword>
<dbReference type="Gene3D" id="3.30.565.10">
    <property type="entry name" value="Histidine kinase-like ATPase, C-terminal domain"/>
    <property type="match status" value="1"/>
</dbReference>
<dbReference type="RefSeq" id="WP_038144300.1">
    <property type="nucleotide sequence ID" value="NZ_AQRC01000003.1"/>
</dbReference>
<dbReference type="eggNOG" id="COG2205">
    <property type="taxonomic scope" value="Bacteria"/>
</dbReference>
<dbReference type="GO" id="GO:0000155">
    <property type="term" value="F:phosphorelay sensor kinase activity"/>
    <property type="evidence" value="ECO:0007669"/>
    <property type="project" value="TreeGrafter"/>
</dbReference>
<feature type="domain" description="Response regulatory" evidence="6">
    <location>
        <begin position="243"/>
        <end position="360"/>
    </location>
</feature>
<dbReference type="eggNOG" id="COG0784">
    <property type="taxonomic scope" value="Bacteria"/>
</dbReference>
<dbReference type="InterPro" id="IPR003594">
    <property type="entry name" value="HATPase_dom"/>
</dbReference>
<organism evidence="7 8">
    <name type="scientific">Thioclava atlantica</name>
    <dbReference type="NCBI Taxonomy" id="1317124"/>
    <lineage>
        <taxon>Bacteria</taxon>
        <taxon>Pseudomonadati</taxon>
        <taxon>Pseudomonadota</taxon>
        <taxon>Alphaproteobacteria</taxon>
        <taxon>Rhodobacterales</taxon>
        <taxon>Paracoccaceae</taxon>
        <taxon>Thioclava</taxon>
    </lineage>
</organism>
<dbReference type="PRINTS" id="PR00344">
    <property type="entry name" value="BCTRLSENSOR"/>
</dbReference>
<dbReference type="EC" id="2.7.13.3" evidence="2"/>
<dbReference type="PANTHER" id="PTHR43547:SF2">
    <property type="entry name" value="HYBRID SIGNAL TRANSDUCTION HISTIDINE KINASE C"/>
    <property type="match status" value="1"/>
</dbReference>
<evidence type="ECO:0000259" key="5">
    <source>
        <dbReference type="PROSITE" id="PS50109"/>
    </source>
</evidence>
<evidence type="ECO:0000313" key="8">
    <source>
        <dbReference type="Proteomes" id="UP000028607"/>
    </source>
</evidence>
<dbReference type="InterPro" id="IPR004358">
    <property type="entry name" value="Sig_transdc_His_kin-like_C"/>
</dbReference>
<dbReference type="EMBL" id="AQRC01000003">
    <property type="protein sequence ID" value="KFE36048.1"/>
    <property type="molecule type" value="Genomic_DNA"/>
</dbReference>
<dbReference type="OrthoDB" id="7873557at2"/>
<dbReference type="PATRIC" id="fig|1317124.6.peg.1112"/>